<evidence type="ECO:0000313" key="2">
    <source>
        <dbReference type="Proteomes" id="UP001519460"/>
    </source>
</evidence>
<proteinExistence type="predicted"/>
<accession>A0ABD0K6J7</accession>
<reference evidence="1 2" key="1">
    <citation type="journal article" date="2023" name="Sci. Data">
        <title>Genome assembly of the Korean intertidal mud-creeper Batillaria attramentaria.</title>
        <authorList>
            <person name="Patra A.K."/>
            <person name="Ho P.T."/>
            <person name="Jun S."/>
            <person name="Lee S.J."/>
            <person name="Kim Y."/>
            <person name="Won Y.J."/>
        </authorList>
    </citation>
    <scope>NUCLEOTIDE SEQUENCE [LARGE SCALE GENOMIC DNA]</scope>
    <source>
        <strain evidence="1">Wonlab-2016</strain>
    </source>
</reference>
<organism evidence="1 2">
    <name type="scientific">Batillaria attramentaria</name>
    <dbReference type="NCBI Taxonomy" id="370345"/>
    <lineage>
        <taxon>Eukaryota</taxon>
        <taxon>Metazoa</taxon>
        <taxon>Spiralia</taxon>
        <taxon>Lophotrochozoa</taxon>
        <taxon>Mollusca</taxon>
        <taxon>Gastropoda</taxon>
        <taxon>Caenogastropoda</taxon>
        <taxon>Sorbeoconcha</taxon>
        <taxon>Cerithioidea</taxon>
        <taxon>Batillariidae</taxon>
        <taxon>Batillaria</taxon>
    </lineage>
</organism>
<keyword evidence="2" id="KW-1185">Reference proteome</keyword>
<sequence>TYHVTVGHRDMTYRAGEASRTDNGEDTILVLPITASTASPQACIDVTTEWTWRNAADSQAWDAVYFITVTVYSARHLDGALVPVSDFGANFSPGQGRRRRMDGLWLELILSSARFHSGQRDSMVNVSANRS</sequence>
<dbReference type="AlphaFoldDB" id="A0ABD0K6J7"/>
<dbReference type="Proteomes" id="UP001519460">
    <property type="component" value="Unassembled WGS sequence"/>
</dbReference>
<protein>
    <submittedName>
        <fullName evidence="1">Uncharacterized protein</fullName>
    </submittedName>
</protein>
<feature type="non-terminal residue" evidence="1">
    <location>
        <position position="1"/>
    </location>
</feature>
<gene>
    <name evidence="1" type="ORF">BaRGS_00026354</name>
</gene>
<comment type="caution">
    <text evidence="1">The sequence shown here is derived from an EMBL/GenBank/DDBJ whole genome shotgun (WGS) entry which is preliminary data.</text>
</comment>
<name>A0ABD0K6J7_9CAEN</name>
<evidence type="ECO:0000313" key="1">
    <source>
        <dbReference type="EMBL" id="KAK7482432.1"/>
    </source>
</evidence>
<dbReference type="EMBL" id="JACVVK020000245">
    <property type="protein sequence ID" value="KAK7482432.1"/>
    <property type="molecule type" value="Genomic_DNA"/>
</dbReference>